<feature type="region of interest" description="Disordered" evidence="1">
    <location>
        <begin position="14"/>
        <end position="35"/>
    </location>
</feature>
<dbReference type="EMBL" id="OA574646">
    <property type="protein sequence ID" value="CAD7205297.1"/>
    <property type="molecule type" value="Genomic_DNA"/>
</dbReference>
<protein>
    <submittedName>
        <fullName evidence="2">Uncharacterized protein</fullName>
    </submittedName>
</protein>
<dbReference type="AlphaFoldDB" id="A0A7R8VW22"/>
<proteinExistence type="predicted"/>
<name>A0A7R8VW22_TIMDO</name>
<organism evidence="2">
    <name type="scientific">Timema douglasi</name>
    <name type="common">Walking stick</name>
    <dbReference type="NCBI Taxonomy" id="61478"/>
    <lineage>
        <taxon>Eukaryota</taxon>
        <taxon>Metazoa</taxon>
        <taxon>Ecdysozoa</taxon>
        <taxon>Arthropoda</taxon>
        <taxon>Hexapoda</taxon>
        <taxon>Insecta</taxon>
        <taxon>Pterygota</taxon>
        <taxon>Neoptera</taxon>
        <taxon>Polyneoptera</taxon>
        <taxon>Phasmatodea</taxon>
        <taxon>Timematodea</taxon>
        <taxon>Timematoidea</taxon>
        <taxon>Timematidae</taxon>
        <taxon>Timema</taxon>
    </lineage>
</organism>
<accession>A0A7R8VW22</accession>
<reference evidence="2" key="1">
    <citation type="submission" date="2020-11" db="EMBL/GenBank/DDBJ databases">
        <authorList>
            <person name="Tran Van P."/>
        </authorList>
    </citation>
    <scope>NUCLEOTIDE SEQUENCE</scope>
</reference>
<sequence length="72" mass="7835">MNIRAMDSLRARLSGESVAVQGPPEPPGGHNGPVRPMMVIRYSVEMRSSGEQECKEVADKMVHPSLPMDGMV</sequence>
<evidence type="ECO:0000256" key="1">
    <source>
        <dbReference type="SAM" id="MobiDB-lite"/>
    </source>
</evidence>
<gene>
    <name evidence="2" type="ORF">TDIB3V08_LOCUS11449</name>
</gene>
<evidence type="ECO:0000313" key="2">
    <source>
        <dbReference type="EMBL" id="CAD7205297.1"/>
    </source>
</evidence>